<dbReference type="EMBL" id="JJMP01000010">
    <property type="protein sequence ID" value="RYC50344.1"/>
    <property type="molecule type" value="Genomic_DNA"/>
</dbReference>
<evidence type="ECO:0000313" key="3">
    <source>
        <dbReference type="EMBL" id="RYC50344.1"/>
    </source>
</evidence>
<feature type="signal peptide" evidence="1">
    <location>
        <begin position="1"/>
        <end position="26"/>
    </location>
</feature>
<sequence>MTVKNSTAIALSAMALLLSLASCGDAQQKQEETITVVESAAPAPKVSDVEAVVLEFNKALENPTREVLEKLCSDKMTYGHSSGLVQDKETFIDDVLNGPFDFQSVTGPEQTITLSGNTAVVRNIFLASATKDGEPLEIKIGNMQIYELSESGEWQLLARQAFKL</sequence>
<feature type="domain" description="DUF4440" evidence="2">
    <location>
        <begin position="50"/>
        <end position="156"/>
    </location>
</feature>
<organism evidence="3 4">
    <name type="scientific">Flagellimonas olearia</name>
    <dbReference type="NCBI Taxonomy" id="552546"/>
    <lineage>
        <taxon>Bacteria</taxon>
        <taxon>Pseudomonadati</taxon>
        <taxon>Bacteroidota</taxon>
        <taxon>Flavobacteriia</taxon>
        <taxon>Flavobacteriales</taxon>
        <taxon>Flavobacteriaceae</taxon>
        <taxon>Flagellimonas</taxon>
    </lineage>
</organism>
<keyword evidence="4" id="KW-1185">Reference proteome</keyword>
<reference evidence="3 4" key="1">
    <citation type="submission" date="2014-04" db="EMBL/GenBank/DDBJ databases">
        <title>Whole genome of Muricauda olearia.</title>
        <authorList>
            <person name="Zhang X.-H."/>
            <person name="Tang K."/>
        </authorList>
    </citation>
    <scope>NUCLEOTIDE SEQUENCE [LARGE SCALE GENOMIC DNA]</scope>
    <source>
        <strain evidence="3 4">Th120</strain>
    </source>
</reference>
<evidence type="ECO:0000256" key="1">
    <source>
        <dbReference type="SAM" id="SignalP"/>
    </source>
</evidence>
<protein>
    <recommendedName>
        <fullName evidence="2">DUF4440 domain-containing protein</fullName>
    </recommendedName>
</protein>
<dbReference type="PROSITE" id="PS51257">
    <property type="entry name" value="PROKAR_LIPOPROTEIN"/>
    <property type="match status" value="1"/>
</dbReference>
<comment type="caution">
    <text evidence="3">The sequence shown here is derived from an EMBL/GenBank/DDBJ whole genome shotgun (WGS) entry which is preliminary data.</text>
</comment>
<dbReference type="InterPro" id="IPR032710">
    <property type="entry name" value="NTF2-like_dom_sf"/>
</dbReference>
<proteinExistence type="predicted"/>
<dbReference type="Gene3D" id="3.10.450.50">
    <property type="match status" value="1"/>
</dbReference>
<keyword evidence="1" id="KW-0732">Signal</keyword>
<gene>
    <name evidence="3" type="ORF">DN53_05310</name>
</gene>
<dbReference type="Pfam" id="PF14534">
    <property type="entry name" value="DUF4440"/>
    <property type="match status" value="1"/>
</dbReference>
<dbReference type="SUPFAM" id="SSF54427">
    <property type="entry name" value="NTF2-like"/>
    <property type="match status" value="1"/>
</dbReference>
<dbReference type="Proteomes" id="UP000290261">
    <property type="component" value="Unassembled WGS sequence"/>
</dbReference>
<accession>A0A444VHW2</accession>
<name>A0A444VHW2_9FLAO</name>
<dbReference type="AlphaFoldDB" id="A0A444VHW2"/>
<feature type="chain" id="PRO_5019260891" description="DUF4440 domain-containing protein" evidence="1">
    <location>
        <begin position="27"/>
        <end position="164"/>
    </location>
</feature>
<dbReference type="RefSeq" id="WP_129655912.1">
    <property type="nucleotide sequence ID" value="NZ_ML142914.1"/>
</dbReference>
<evidence type="ECO:0000313" key="4">
    <source>
        <dbReference type="Proteomes" id="UP000290261"/>
    </source>
</evidence>
<evidence type="ECO:0000259" key="2">
    <source>
        <dbReference type="Pfam" id="PF14534"/>
    </source>
</evidence>
<dbReference type="InterPro" id="IPR027843">
    <property type="entry name" value="DUF4440"/>
</dbReference>